<sequence>MERAHTTTLVILAAFVTGLFVLANVVAALFFIYATTNLAWIQWMSRYWADLCFAYVLFQFIPVIVAFSISEKEYRVDRYTTPFAVLTALGMIILFAFFVRGGPDGWQITRYTGFAALLDLLFVAGMWYMRRDARLAAR</sequence>
<evidence type="ECO:0000256" key="1">
    <source>
        <dbReference type="SAM" id="Phobius"/>
    </source>
</evidence>
<organism evidence="2 3">
    <name type="scientific">Candidatus Kaiserbacteria bacterium RIFCSPHIGHO2_01_FULL_54_36b</name>
    <dbReference type="NCBI Taxonomy" id="1798483"/>
    <lineage>
        <taxon>Bacteria</taxon>
        <taxon>Candidatus Kaiseribacteriota</taxon>
    </lineage>
</organism>
<evidence type="ECO:0000313" key="3">
    <source>
        <dbReference type="Proteomes" id="UP000176445"/>
    </source>
</evidence>
<name>A0A1F6CRP3_9BACT</name>
<keyword evidence="1" id="KW-0472">Membrane</keyword>
<keyword evidence="1" id="KW-1133">Transmembrane helix</keyword>
<gene>
    <name evidence="2" type="ORF">A2704_00370</name>
</gene>
<feature type="transmembrane region" description="Helical" evidence="1">
    <location>
        <begin position="9"/>
        <end position="35"/>
    </location>
</feature>
<dbReference type="EMBL" id="MFKW01000011">
    <property type="protein sequence ID" value="OGG51858.1"/>
    <property type="molecule type" value="Genomic_DNA"/>
</dbReference>
<proteinExistence type="predicted"/>
<reference evidence="2 3" key="1">
    <citation type="journal article" date="2016" name="Nat. Commun.">
        <title>Thousands of microbial genomes shed light on interconnected biogeochemical processes in an aquifer system.</title>
        <authorList>
            <person name="Anantharaman K."/>
            <person name="Brown C.T."/>
            <person name="Hug L.A."/>
            <person name="Sharon I."/>
            <person name="Castelle C.J."/>
            <person name="Probst A.J."/>
            <person name="Thomas B.C."/>
            <person name="Singh A."/>
            <person name="Wilkins M.J."/>
            <person name="Karaoz U."/>
            <person name="Brodie E.L."/>
            <person name="Williams K.H."/>
            <person name="Hubbard S.S."/>
            <person name="Banfield J.F."/>
        </authorList>
    </citation>
    <scope>NUCLEOTIDE SEQUENCE [LARGE SCALE GENOMIC DNA]</scope>
</reference>
<feature type="transmembrane region" description="Helical" evidence="1">
    <location>
        <begin position="79"/>
        <end position="99"/>
    </location>
</feature>
<dbReference type="Proteomes" id="UP000176445">
    <property type="component" value="Unassembled WGS sequence"/>
</dbReference>
<dbReference type="AlphaFoldDB" id="A0A1F6CRP3"/>
<accession>A0A1F6CRP3</accession>
<protein>
    <submittedName>
        <fullName evidence="2">Uncharacterized protein</fullName>
    </submittedName>
</protein>
<keyword evidence="1" id="KW-0812">Transmembrane</keyword>
<feature type="transmembrane region" description="Helical" evidence="1">
    <location>
        <begin position="111"/>
        <end position="129"/>
    </location>
</feature>
<comment type="caution">
    <text evidence="2">The sequence shown here is derived from an EMBL/GenBank/DDBJ whole genome shotgun (WGS) entry which is preliminary data.</text>
</comment>
<feature type="transmembrane region" description="Helical" evidence="1">
    <location>
        <begin position="47"/>
        <end position="67"/>
    </location>
</feature>
<evidence type="ECO:0000313" key="2">
    <source>
        <dbReference type="EMBL" id="OGG51858.1"/>
    </source>
</evidence>